<evidence type="ECO:0000313" key="1">
    <source>
        <dbReference type="EMBL" id="GAA1684108.1"/>
    </source>
</evidence>
<dbReference type="Proteomes" id="UP001500618">
    <property type="component" value="Unassembled WGS sequence"/>
</dbReference>
<keyword evidence="2" id="KW-1185">Reference proteome</keyword>
<comment type="caution">
    <text evidence="1">The sequence shown here is derived from an EMBL/GenBank/DDBJ whole genome shotgun (WGS) entry which is preliminary data.</text>
</comment>
<proteinExistence type="predicted"/>
<evidence type="ECO:0000313" key="2">
    <source>
        <dbReference type="Proteomes" id="UP001500618"/>
    </source>
</evidence>
<name>A0ABN2HA06_9ACTN</name>
<accession>A0ABN2HA06</accession>
<dbReference type="RefSeq" id="WP_163571886.1">
    <property type="nucleotide sequence ID" value="NZ_BAAANY010000012.1"/>
</dbReference>
<protein>
    <submittedName>
        <fullName evidence="1">Uncharacterized protein</fullName>
    </submittedName>
</protein>
<sequence length="64" mass="7138">MQKKFQAVADRMLARFVPKVQASAAQCTPFCYAPGHCPLPFSNHCWPGAGCIVREDCWVTSCYN</sequence>
<reference evidence="1 2" key="1">
    <citation type="journal article" date="2019" name="Int. J. Syst. Evol. Microbiol.">
        <title>The Global Catalogue of Microorganisms (GCM) 10K type strain sequencing project: providing services to taxonomists for standard genome sequencing and annotation.</title>
        <authorList>
            <consortium name="The Broad Institute Genomics Platform"/>
            <consortium name="The Broad Institute Genome Sequencing Center for Infectious Disease"/>
            <person name="Wu L."/>
            <person name="Ma J."/>
        </authorList>
    </citation>
    <scope>NUCLEOTIDE SEQUENCE [LARGE SCALE GENOMIC DNA]</scope>
    <source>
        <strain evidence="1 2">JCM 14718</strain>
    </source>
</reference>
<organism evidence="1 2">
    <name type="scientific">Fodinicola feengrottensis</name>
    <dbReference type="NCBI Taxonomy" id="435914"/>
    <lineage>
        <taxon>Bacteria</taxon>
        <taxon>Bacillati</taxon>
        <taxon>Actinomycetota</taxon>
        <taxon>Actinomycetes</taxon>
        <taxon>Mycobacteriales</taxon>
        <taxon>Fodinicola</taxon>
    </lineage>
</organism>
<gene>
    <name evidence="1" type="ORF">GCM10009765_36870</name>
</gene>
<dbReference type="EMBL" id="BAAANY010000012">
    <property type="protein sequence ID" value="GAA1684108.1"/>
    <property type="molecule type" value="Genomic_DNA"/>
</dbReference>